<evidence type="ECO:0000313" key="3">
    <source>
        <dbReference type="Proteomes" id="UP000030341"/>
    </source>
</evidence>
<organism evidence="2 3">
    <name type="scientific">Pseudoalteromonas piratica</name>
    <dbReference type="NCBI Taxonomy" id="1348114"/>
    <lineage>
        <taxon>Bacteria</taxon>
        <taxon>Pseudomonadati</taxon>
        <taxon>Pseudomonadota</taxon>
        <taxon>Gammaproteobacteria</taxon>
        <taxon>Alteromonadales</taxon>
        <taxon>Pseudoalteromonadaceae</taxon>
        <taxon>Pseudoalteromonas</taxon>
    </lineage>
</organism>
<name>A0A0A7ENJ7_9GAMM</name>
<feature type="chain" id="PRO_5002028455" description="Lipoprotein" evidence="1">
    <location>
        <begin position="23"/>
        <end position="138"/>
    </location>
</feature>
<dbReference type="EMBL" id="CP009889">
    <property type="protein sequence ID" value="AIY67557.1"/>
    <property type="molecule type" value="Genomic_DNA"/>
</dbReference>
<dbReference type="AlphaFoldDB" id="A0A0A7ENJ7"/>
<keyword evidence="1" id="KW-0732">Signal</keyword>
<feature type="signal peptide" evidence="1">
    <location>
        <begin position="1"/>
        <end position="22"/>
    </location>
</feature>
<evidence type="ECO:0008006" key="4">
    <source>
        <dbReference type="Google" id="ProtNLM"/>
    </source>
</evidence>
<reference evidence="2 3" key="1">
    <citation type="submission" date="2014-11" db="EMBL/GenBank/DDBJ databases">
        <title>Complete Genome Sequence of Pseudoalteromonas sp. Strain OCN003 Isolated from Kaneohe Bay, Oahu, Hawaii.</title>
        <authorList>
            <person name="Beurmann S."/>
            <person name="Videau P."/>
            <person name="Ushijima B."/>
            <person name="Smith A.M."/>
            <person name="Aeby G.S."/>
            <person name="Callahan S.M."/>
            <person name="Belcaid M."/>
        </authorList>
    </citation>
    <scope>NUCLEOTIDE SEQUENCE [LARGE SCALE GENOMIC DNA]</scope>
    <source>
        <strain evidence="2 3">OCN003</strain>
    </source>
</reference>
<gene>
    <name evidence="2" type="ORF">OM33_21375</name>
</gene>
<sequence>MTFLTKATTLTAALLLTACAHHNNVRPSSDGNHYIDLYGETKSDVSEKAFDQAKSYCKESKSTPYVVSENVDYIGNMDEEDYLTKRNIAKAVEAAGTAMWIFGRSHVDDAGAALSIGGDIAGDSLGHPYQLHLVFNCG</sequence>
<evidence type="ECO:0000313" key="2">
    <source>
        <dbReference type="EMBL" id="AIY67557.1"/>
    </source>
</evidence>
<dbReference type="KEGG" id="pseo:OM33_21375"/>
<dbReference type="eggNOG" id="ENOG503338S">
    <property type="taxonomic scope" value="Bacteria"/>
</dbReference>
<protein>
    <recommendedName>
        <fullName evidence="4">Lipoprotein</fullName>
    </recommendedName>
</protein>
<accession>A0A0A7ENJ7</accession>
<dbReference type="HOGENOM" id="CLU_1853532_0_0_6"/>
<dbReference type="PROSITE" id="PS51257">
    <property type="entry name" value="PROKAR_LIPOPROTEIN"/>
    <property type="match status" value="1"/>
</dbReference>
<dbReference type="Proteomes" id="UP000030341">
    <property type="component" value="Chromosome 2"/>
</dbReference>
<dbReference type="RefSeq" id="WP_040136656.1">
    <property type="nucleotide sequence ID" value="NZ_CP009889.1"/>
</dbReference>
<keyword evidence="3" id="KW-1185">Reference proteome</keyword>
<proteinExistence type="predicted"/>
<dbReference type="OrthoDB" id="5295192at2"/>
<evidence type="ECO:0000256" key="1">
    <source>
        <dbReference type="SAM" id="SignalP"/>
    </source>
</evidence>